<dbReference type="RefSeq" id="WP_197115635.1">
    <property type="nucleotide sequence ID" value="NZ_JACBXQ010000004.1"/>
</dbReference>
<evidence type="ECO:0000313" key="3">
    <source>
        <dbReference type="Proteomes" id="UP000721415"/>
    </source>
</evidence>
<name>A0ABS0LTC6_9LACT</name>
<gene>
    <name evidence="2" type="ORF">HZY91_07375</name>
</gene>
<keyword evidence="3" id="KW-1185">Reference proteome</keyword>
<sequence length="303" mass="35226">MKRIKKIIYLFWVLLCFISPHKVMASEETNVDETVQDKRLTEKKVALVDLPSQTEWVKIEVDEQIQAIVQSVYSYKQNGKKINQQDIGTLLESYEHHKKSLEEGINRETYVLTNNEEKAELRLVYSEKESTYLEAMGEIELQKKQTKPIEKDLFEQLGQQLCGEYAKHQWLQFESVSRLFGSPIKVSYVFDLTIYHYKGKSQEEEYAVTVVDEMVTALNFTKNDKELMKKPISLEKKQLDRLSHEAGLNKNEIIGQLGTPMSINYDSKNGIVTYGWFSQAEESVEEVYYYYAYNGVSIGLAYD</sequence>
<evidence type="ECO:0000256" key="1">
    <source>
        <dbReference type="SAM" id="SignalP"/>
    </source>
</evidence>
<comment type="caution">
    <text evidence="2">The sequence shown here is derived from an EMBL/GenBank/DDBJ whole genome shotgun (WGS) entry which is preliminary data.</text>
</comment>
<evidence type="ECO:0000313" key="2">
    <source>
        <dbReference type="EMBL" id="MBG9986715.1"/>
    </source>
</evidence>
<proteinExistence type="predicted"/>
<feature type="signal peptide" evidence="1">
    <location>
        <begin position="1"/>
        <end position="25"/>
    </location>
</feature>
<organism evidence="2 3">
    <name type="scientific">Facklamia lactis</name>
    <dbReference type="NCBI Taxonomy" id="2749967"/>
    <lineage>
        <taxon>Bacteria</taxon>
        <taxon>Bacillati</taxon>
        <taxon>Bacillota</taxon>
        <taxon>Bacilli</taxon>
        <taxon>Lactobacillales</taxon>
        <taxon>Aerococcaceae</taxon>
        <taxon>Facklamia</taxon>
    </lineage>
</organism>
<protein>
    <submittedName>
        <fullName evidence="2">Uncharacterized protein</fullName>
    </submittedName>
</protein>
<reference evidence="2 3" key="1">
    <citation type="submission" date="2020-07" db="EMBL/GenBank/DDBJ databases">
        <title>Facklamia lactis sp. nov., isolated from raw milk.</title>
        <authorList>
            <person name="Doll E.V."/>
            <person name="Huptas C."/>
            <person name="Staib L."/>
            <person name="Wenning M."/>
            <person name="Scherer S."/>
        </authorList>
    </citation>
    <scope>NUCLEOTIDE SEQUENCE [LARGE SCALE GENOMIC DNA]</scope>
    <source>
        <strain evidence="2 3">DSM 111018</strain>
    </source>
</reference>
<keyword evidence="1" id="KW-0732">Signal</keyword>
<dbReference type="Proteomes" id="UP000721415">
    <property type="component" value="Unassembled WGS sequence"/>
</dbReference>
<accession>A0ABS0LTC6</accession>
<dbReference type="EMBL" id="JACBXQ010000004">
    <property type="protein sequence ID" value="MBG9986715.1"/>
    <property type="molecule type" value="Genomic_DNA"/>
</dbReference>
<feature type="chain" id="PRO_5046620127" evidence="1">
    <location>
        <begin position="26"/>
        <end position="303"/>
    </location>
</feature>